<dbReference type="PANTHER" id="PTHR33164:SF64">
    <property type="entry name" value="TRANSCRIPTIONAL REGULATOR SLYA"/>
    <property type="match status" value="1"/>
</dbReference>
<dbReference type="Proteomes" id="UP000525623">
    <property type="component" value="Unassembled WGS sequence"/>
</dbReference>
<evidence type="ECO:0000256" key="3">
    <source>
        <dbReference type="ARBA" id="ARBA00023163"/>
    </source>
</evidence>
<dbReference type="PROSITE" id="PS01117">
    <property type="entry name" value="HTH_MARR_1"/>
    <property type="match status" value="1"/>
</dbReference>
<keyword evidence="6" id="KW-1185">Reference proteome</keyword>
<dbReference type="AlphaFoldDB" id="A0A7W4JEZ7"/>
<proteinExistence type="predicted"/>
<dbReference type="Pfam" id="PF12802">
    <property type="entry name" value="MarR_2"/>
    <property type="match status" value="1"/>
</dbReference>
<evidence type="ECO:0000256" key="1">
    <source>
        <dbReference type="ARBA" id="ARBA00023015"/>
    </source>
</evidence>
<sequence length="175" mass="19125">MTDGNRPQATGLRALLNIDESPFPGMSVTFRVMRLGAVWRTRLERELKPTGMTVAGFRPMVYLMMMQEGTSQRELAAALDTDTSALVRVLDLLEAAGLVERRPDSVDRRANNLFITDAGRRKCRAFHEIAARVEAELTEGLPAGEIVELVARLEHVLANAARPPAANMPDGGEAA</sequence>
<comment type="caution">
    <text evidence="5">The sequence shown here is derived from an EMBL/GenBank/DDBJ whole genome shotgun (WGS) entry which is preliminary data.</text>
</comment>
<dbReference type="GO" id="GO:0003700">
    <property type="term" value="F:DNA-binding transcription factor activity"/>
    <property type="evidence" value="ECO:0007669"/>
    <property type="project" value="InterPro"/>
</dbReference>
<dbReference type="PROSITE" id="PS50995">
    <property type="entry name" value="HTH_MARR_2"/>
    <property type="match status" value="1"/>
</dbReference>
<gene>
    <name evidence="5" type="ORF">HLH29_12780</name>
</gene>
<reference evidence="5 6" key="1">
    <citation type="submission" date="2020-04" db="EMBL/GenBank/DDBJ databases">
        <title>Description of novel Gluconacetobacter.</title>
        <authorList>
            <person name="Sombolestani A."/>
        </authorList>
    </citation>
    <scope>NUCLEOTIDE SEQUENCE [LARGE SCALE GENOMIC DNA]</scope>
    <source>
        <strain evidence="5 6">LMG 27725</strain>
    </source>
</reference>
<dbReference type="PANTHER" id="PTHR33164">
    <property type="entry name" value="TRANSCRIPTIONAL REGULATOR, MARR FAMILY"/>
    <property type="match status" value="1"/>
</dbReference>
<dbReference type="Gene3D" id="1.10.10.10">
    <property type="entry name" value="Winged helix-like DNA-binding domain superfamily/Winged helix DNA-binding domain"/>
    <property type="match status" value="1"/>
</dbReference>
<dbReference type="InterPro" id="IPR023187">
    <property type="entry name" value="Tscrpt_reg_MarR-type_CS"/>
</dbReference>
<dbReference type="RefSeq" id="WP_182967381.1">
    <property type="nucleotide sequence ID" value="NZ_BAABGC010000071.1"/>
</dbReference>
<evidence type="ECO:0000313" key="6">
    <source>
        <dbReference type="Proteomes" id="UP000525623"/>
    </source>
</evidence>
<dbReference type="PRINTS" id="PR00598">
    <property type="entry name" value="HTHMARR"/>
</dbReference>
<dbReference type="InterPro" id="IPR000835">
    <property type="entry name" value="HTH_MarR-typ"/>
</dbReference>
<dbReference type="SMART" id="SM00347">
    <property type="entry name" value="HTH_MARR"/>
    <property type="match status" value="1"/>
</dbReference>
<evidence type="ECO:0000313" key="5">
    <source>
        <dbReference type="EMBL" id="MBB2180035.1"/>
    </source>
</evidence>
<feature type="domain" description="HTH marR-type" evidence="4">
    <location>
        <begin position="25"/>
        <end position="158"/>
    </location>
</feature>
<protein>
    <submittedName>
        <fullName evidence="5">Winged helix-turn-helix transcriptional regulator</fullName>
    </submittedName>
</protein>
<keyword evidence="2" id="KW-0238">DNA-binding</keyword>
<keyword evidence="3" id="KW-0804">Transcription</keyword>
<dbReference type="InterPro" id="IPR039422">
    <property type="entry name" value="MarR/SlyA-like"/>
</dbReference>
<accession>A0A7W4JEZ7</accession>
<name>A0A7W4JEZ7_9PROT</name>
<dbReference type="GO" id="GO:0006950">
    <property type="term" value="P:response to stress"/>
    <property type="evidence" value="ECO:0007669"/>
    <property type="project" value="TreeGrafter"/>
</dbReference>
<dbReference type="GO" id="GO:0003677">
    <property type="term" value="F:DNA binding"/>
    <property type="evidence" value="ECO:0007669"/>
    <property type="project" value="UniProtKB-KW"/>
</dbReference>
<evidence type="ECO:0000259" key="4">
    <source>
        <dbReference type="PROSITE" id="PS50995"/>
    </source>
</evidence>
<dbReference type="InterPro" id="IPR036388">
    <property type="entry name" value="WH-like_DNA-bd_sf"/>
</dbReference>
<dbReference type="EMBL" id="JABEQL010000017">
    <property type="protein sequence ID" value="MBB2180035.1"/>
    <property type="molecule type" value="Genomic_DNA"/>
</dbReference>
<dbReference type="InterPro" id="IPR036390">
    <property type="entry name" value="WH_DNA-bd_sf"/>
</dbReference>
<dbReference type="SUPFAM" id="SSF46785">
    <property type="entry name" value="Winged helix' DNA-binding domain"/>
    <property type="match status" value="1"/>
</dbReference>
<evidence type="ECO:0000256" key="2">
    <source>
        <dbReference type="ARBA" id="ARBA00023125"/>
    </source>
</evidence>
<organism evidence="5 6">
    <name type="scientific">Gluconacetobacter tumulicola</name>
    <dbReference type="NCBI Taxonomy" id="1017177"/>
    <lineage>
        <taxon>Bacteria</taxon>
        <taxon>Pseudomonadati</taxon>
        <taxon>Pseudomonadota</taxon>
        <taxon>Alphaproteobacteria</taxon>
        <taxon>Acetobacterales</taxon>
        <taxon>Acetobacteraceae</taxon>
        <taxon>Gluconacetobacter</taxon>
    </lineage>
</organism>
<keyword evidence="1" id="KW-0805">Transcription regulation</keyword>